<dbReference type="STRING" id="1296565.SAMN05660657_03138"/>
<evidence type="ECO:0000256" key="1">
    <source>
        <dbReference type="SAM" id="Phobius"/>
    </source>
</evidence>
<dbReference type="PANTHER" id="PTHR36840">
    <property type="entry name" value="BLL5714 PROTEIN"/>
    <property type="match status" value="1"/>
</dbReference>
<dbReference type="InterPro" id="IPR010640">
    <property type="entry name" value="Low_temperature_requirement_A"/>
</dbReference>
<dbReference type="Pfam" id="PF06772">
    <property type="entry name" value="LtrA"/>
    <property type="match status" value="1"/>
</dbReference>
<keyword evidence="3" id="KW-1185">Reference proteome</keyword>
<dbReference type="PANTHER" id="PTHR36840:SF1">
    <property type="entry name" value="BLL5714 PROTEIN"/>
    <property type="match status" value="1"/>
</dbReference>
<protein>
    <submittedName>
        <fullName evidence="2">Low temperature requirement protein LtrA</fullName>
    </submittedName>
</protein>
<evidence type="ECO:0000313" key="3">
    <source>
        <dbReference type="Proteomes" id="UP000199546"/>
    </source>
</evidence>
<dbReference type="RefSeq" id="WP_217644738.1">
    <property type="nucleotide sequence ID" value="NZ_FPBA01000011.1"/>
</dbReference>
<feature type="transmembrane region" description="Helical" evidence="1">
    <location>
        <begin position="380"/>
        <end position="396"/>
    </location>
</feature>
<sequence>MTAHADRPPRAGRGRARVLPTTEHHTVTTLELFFDLVFVFAITQVTAFMAEDVGWRSAARGLVVLALLWFAWCSYAWLGNQARADEGVVRGAVIAAMGALFLVGLAIPEAWGDEGGGLSAPVVLAGAIAAVRLLHLAVYVLAAGEDAGLRAQLGRTAVPVVAAAVLLVVGAVLGGTAQTVLWVLALLVDYSGMYASGQNWRLPAPGHFAERHGLIVIIALGESIIAVGVGVTDLPLTLPIAAAALLGLTVSVCLWWAYFDVVAPVAERVLARKEGRDRIRLARDSYTYLHFPMVAGIIFLALGLKKVAEYVGDTEHHALTDPLEGTGLWALYAGVAVYLLAHLGFRLRNTGSVNRPRAVVAVVLLLAPLAVRYLPALAQLAVLAAVLVAMLSYEVVRYADARARVRAEAAAGHG</sequence>
<feature type="transmembrane region" description="Helical" evidence="1">
    <location>
        <begin position="287"/>
        <end position="308"/>
    </location>
</feature>
<dbReference type="AlphaFoldDB" id="A0A1I7AXZ8"/>
<feature type="transmembrane region" description="Helical" evidence="1">
    <location>
        <begin position="119"/>
        <end position="141"/>
    </location>
</feature>
<feature type="transmembrane region" description="Helical" evidence="1">
    <location>
        <begin position="62"/>
        <end position="80"/>
    </location>
</feature>
<keyword evidence="1" id="KW-1133">Transmembrane helix</keyword>
<gene>
    <name evidence="2" type="ORF">SAMN05660657_03138</name>
</gene>
<feature type="transmembrane region" description="Helical" evidence="1">
    <location>
        <begin position="32"/>
        <end position="50"/>
    </location>
</feature>
<reference evidence="3" key="1">
    <citation type="submission" date="2016-10" db="EMBL/GenBank/DDBJ databases">
        <authorList>
            <person name="Varghese N."/>
            <person name="Submissions S."/>
        </authorList>
    </citation>
    <scope>NUCLEOTIDE SEQUENCE [LARGE SCALE GENOMIC DNA]</scope>
    <source>
        <strain evidence="3">DSM 46136</strain>
    </source>
</reference>
<feature type="transmembrane region" description="Helical" evidence="1">
    <location>
        <begin position="328"/>
        <end position="345"/>
    </location>
</feature>
<evidence type="ECO:0000313" key="2">
    <source>
        <dbReference type="EMBL" id="SFT79834.1"/>
    </source>
</evidence>
<feature type="transmembrane region" description="Helical" evidence="1">
    <location>
        <begin position="238"/>
        <end position="266"/>
    </location>
</feature>
<accession>A0A1I7AXZ8</accession>
<dbReference type="EMBL" id="FPBA01000011">
    <property type="protein sequence ID" value="SFT79834.1"/>
    <property type="molecule type" value="Genomic_DNA"/>
</dbReference>
<feature type="transmembrane region" description="Helical" evidence="1">
    <location>
        <begin position="357"/>
        <end position="374"/>
    </location>
</feature>
<keyword evidence="1" id="KW-0812">Transmembrane</keyword>
<feature type="transmembrane region" description="Helical" evidence="1">
    <location>
        <begin position="87"/>
        <end position="107"/>
    </location>
</feature>
<dbReference type="Proteomes" id="UP000199546">
    <property type="component" value="Unassembled WGS sequence"/>
</dbReference>
<keyword evidence="1" id="KW-0472">Membrane</keyword>
<name>A0A1I7AXZ8_9ACTN</name>
<proteinExistence type="predicted"/>
<organism evidence="2 3">
    <name type="scientific">Geodermatophilus amargosae</name>
    <dbReference type="NCBI Taxonomy" id="1296565"/>
    <lineage>
        <taxon>Bacteria</taxon>
        <taxon>Bacillati</taxon>
        <taxon>Actinomycetota</taxon>
        <taxon>Actinomycetes</taxon>
        <taxon>Geodermatophilales</taxon>
        <taxon>Geodermatophilaceae</taxon>
        <taxon>Geodermatophilus</taxon>
    </lineage>
</organism>